<dbReference type="InterPro" id="IPR000868">
    <property type="entry name" value="Isochorismatase-like_dom"/>
</dbReference>
<feature type="domain" description="DUF7702" evidence="5">
    <location>
        <begin position="7"/>
        <end position="230"/>
    </location>
</feature>
<comment type="similarity">
    <text evidence="1">Belongs to the isochorismatase family.</text>
</comment>
<evidence type="ECO:0000256" key="2">
    <source>
        <dbReference type="SAM" id="MobiDB-lite"/>
    </source>
</evidence>
<feature type="transmembrane region" description="Helical" evidence="3">
    <location>
        <begin position="181"/>
        <end position="204"/>
    </location>
</feature>
<evidence type="ECO:0000256" key="3">
    <source>
        <dbReference type="SAM" id="Phobius"/>
    </source>
</evidence>
<reference evidence="6 7" key="1">
    <citation type="submission" date="2019-03" db="EMBL/GenBank/DDBJ databases">
        <title>Draft genome sequence of Xylaria hypoxylon DSM 108379, a ubiquitous saprotrophic-parasitic fungi on hardwood.</title>
        <authorList>
            <person name="Buettner E."/>
            <person name="Leonhardt S."/>
            <person name="Gebauer A.M."/>
            <person name="Liers C."/>
            <person name="Hofrichter M."/>
            <person name="Kellner H."/>
        </authorList>
    </citation>
    <scope>NUCLEOTIDE SEQUENCE [LARGE SCALE GENOMIC DNA]</scope>
    <source>
        <strain evidence="6 7">DSM 108379</strain>
    </source>
</reference>
<sequence>MTIGADGVVSIVELVVYIPALIAAIIVCSRHGVHRASGWIYTIILCVVRIAGAICQLLTYTNQSDGLLTARVIIDSIGLSPLLLATLGVISRYVDWITSRGNEIFTTKQFRLVQLLITLGLILSIVGGSSGSSSADGQITVSSTSKAAIVLYIVAFVGLTYFLVVSSGYRNTVPDQERRSPIAVAVAWPLILIRLVYSVLAVFLNNKTFSIIGGNVAVHVALAVVEEFLVSAEPGAINEEGMAGDENQGHTEEKGKNKMAETAKSFRQTVGVPPSTASTSDSTLVIIDAQNEYAVGLLKTENIESTRSANAALLEKYRAAGAPIVHVVHKTPDGAPVFTPGTPLAEEFDELKPKDGESIVVKQAPGSFTGTQLQEILEKTGRKKVVLTGYMAHVCVSTTARQAAEKGWDVIIPKDAVGDRHIPGVDAAELVRVALSEIADAFGTVIESKEIS</sequence>
<evidence type="ECO:0000256" key="1">
    <source>
        <dbReference type="ARBA" id="ARBA00006336"/>
    </source>
</evidence>
<dbReference type="InterPro" id="IPR056119">
    <property type="entry name" value="DUF7702"/>
</dbReference>
<evidence type="ECO:0000313" key="7">
    <source>
        <dbReference type="Proteomes" id="UP000297716"/>
    </source>
</evidence>
<dbReference type="AlphaFoldDB" id="A0A4Z0YPQ3"/>
<accession>A0A4Z0YPQ3</accession>
<feature type="transmembrane region" description="Helical" evidence="3">
    <location>
        <begin position="6"/>
        <end position="27"/>
    </location>
</feature>
<dbReference type="InterPro" id="IPR036380">
    <property type="entry name" value="Isochorismatase-like_sf"/>
</dbReference>
<feature type="compositionally biased region" description="Basic and acidic residues" evidence="2">
    <location>
        <begin position="247"/>
        <end position="259"/>
    </location>
</feature>
<evidence type="ECO:0000313" key="6">
    <source>
        <dbReference type="EMBL" id="TGJ81411.1"/>
    </source>
</evidence>
<feature type="domain" description="Isochorismatase-like" evidence="4">
    <location>
        <begin position="283"/>
        <end position="449"/>
    </location>
</feature>
<dbReference type="Proteomes" id="UP000297716">
    <property type="component" value="Unassembled WGS sequence"/>
</dbReference>
<dbReference type="PANTHER" id="PTHR42109:SF2">
    <property type="entry name" value="INTEGRAL MEMBRANE PROTEIN"/>
    <property type="match status" value="1"/>
</dbReference>
<dbReference type="Pfam" id="PF24800">
    <property type="entry name" value="DUF7702"/>
    <property type="match status" value="1"/>
</dbReference>
<keyword evidence="3" id="KW-0472">Membrane</keyword>
<feature type="transmembrane region" description="Helical" evidence="3">
    <location>
        <begin position="112"/>
        <end position="129"/>
    </location>
</feature>
<feature type="transmembrane region" description="Helical" evidence="3">
    <location>
        <begin position="72"/>
        <end position="91"/>
    </location>
</feature>
<proteinExistence type="inferred from homology"/>
<dbReference type="EMBL" id="SKBN01000170">
    <property type="protein sequence ID" value="TGJ81411.1"/>
    <property type="molecule type" value="Genomic_DNA"/>
</dbReference>
<keyword evidence="3" id="KW-0812">Transmembrane</keyword>
<feature type="region of interest" description="Disordered" evidence="2">
    <location>
        <begin position="239"/>
        <end position="259"/>
    </location>
</feature>
<evidence type="ECO:0000259" key="4">
    <source>
        <dbReference type="Pfam" id="PF00857"/>
    </source>
</evidence>
<dbReference type="PANTHER" id="PTHR42109">
    <property type="entry name" value="UNPLACED GENOMIC SCAFFOLD UM_SCAF_CONTIG_1.265, WHOLE GENOME SHOTGUN SEQUENCE"/>
    <property type="match status" value="1"/>
</dbReference>
<comment type="caution">
    <text evidence="6">The sequence shown here is derived from an EMBL/GenBank/DDBJ whole genome shotgun (WGS) entry which is preliminary data.</text>
</comment>
<keyword evidence="3" id="KW-1133">Transmembrane helix</keyword>
<dbReference type="OrthoDB" id="245563at2759"/>
<feature type="transmembrane region" description="Helical" evidence="3">
    <location>
        <begin position="39"/>
        <end position="60"/>
    </location>
</feature>
<keyword evidence="7" id="KW-1185">Reference proteome</keyword>
<gene>
    <name evidence="6" type="ORF">E0Z10_g7356</name>
</gene>
<dbReference type="Gene3D" id="3.40.50.850">
    <property type="entry name" value="Isochorismatase-like"/>
    <property type="match status" value="1"/>
</dbReference>
<name>A0A4Z0YPQ3_9PEZI</name>
<dbReference type="SUPFAM" id="SSF52499">
    <property type="entry name" value="Isochorismatase-like hydrolases"/>
    <property type="match status" value="1"/>
</dbReference>
<dbReference type="Pfam" id="PF00857">
    <property type="entry name" value="Isochorismatase"/>
    <property type="match status" value="1"/>
</dbReference>
<organism evidence="6 7">
    <name type="scientific">Xylaria hypoxylon</name>
    <dbReference type="NCBI Taxonomy" id="37992"/>
    <lineage>
        <taxon>Eukaryota</taxon>
        <taxon>Fungi</taxon>
        <taxon>Dikarya</taxon>
        <taxon>Ascomycota</taxon>
        <taxon>Pezizomycotina</taxon>
        <taxon>Sordariomycetes</taxon>
        <taxon>Xylariomycetidae</taxon>
        <taxon>Xylariales</taxon>
        <taxon>Xylariaceae</taxon>
        <taxon>Xylaria</taxon>
    </lineage>
</organism>
<evidence type="ECO:0000259" key="5">
    <source>
        <dbReference type="Pfam" id="PF24800"/>
    </source>
</evidence>
<dbReference type="STRING" id="37992.A0A4Z0YPQ3"/>
<protein>
    <submittedName>
        <fullName evidence="6">Uncharacterized protein</fullName>
    </submittedName>
</protein>
<feature type="transmembrane region" description="Helical" evidence="3">
    <location>
        <begin position="149"/>
        <end position="169"/>
    </location>
</feature>